<feature type="domain" description="General secretion pathway GspH" evidence="11">
    <location>
        <begin position="49"/>
        <end position="140"/>
    </location>
</feature>
<dbReference type="EMBL" id="DSUH01000324">
    <property type="protein sequence ID" value="HGU33948.1"/>
    <property type="molecule type" value="Genomic_DNA"/>
</dbReference>
<dbReference type="AlphaFoldDB" id="A0A7C4RTR5"/>
<keyword evidence="3" id="KW-1003">Cell membrane</keyword>
<evidence type="ECO:0000259" key="11">
    <source>
        <dbReference type="Pfam" id="PF12019"/>
    </source>
</evidence>
<name>A0A7C4RTR5_9BACT</name>
<dbReference type="GO" id="GO:0015627">
    <property type="term" value="C:type II protein secretion system complex"/>
    <property type="evidence" value="ECO:0007669"/>
    <property type="project" value="InterPro"/>
</dbReference>
<dbReference type="SUPFAM" id="SSF54523">
    <property type="entry name" value="Pili subunits"/>
    <property type="match status" value="1"/>
</dbReference>
<dbReference type="Pfam" id="PF07963">
    <property type="entry name" value="N_methyl"/>
    <property type="match status" value="1"/>
</dbReference>
<dbReference type="Pfam" id="PF12019">
    <property type="entry name" value="GspH"/>
    <property type="match status" value="1"/>
</dbReference>
<keyword evidence="8" id="KW-0472">Membrane</keyword>
<evidence type="ECO:0000256" key="2">
    <source>
        <dbReference type="ARBA" id="ARBA00021549"/>
    </source>
</evidence>
<evidence type="ECO:0000256" key="7">
    <source>
        <dbReference type="ARBA" id="ARBA00022989"/>
    </source>
</evidence>
<dbReference type="InterPro" id="IPR045584">
    <property type="entry name" value="Pilin-like"/>
</dbReference>
<comment type="similarity">
    <text evidence="9">Belongs to the GSP H family.</text>
</comment>
<reference evidence="12" key="1">
    <citation type="journal article" date="2020" name="mSystems">
        <title>Genome- and Community-Level Interaction Insights into Carbon Utilization and Element Cycling Functions of Hydrothermarchaeota in Hydrothermal Sediment.</title>
        <authorList>
            <person name="Zhou Z."/>
            <person name="Liu Y."/>
            <person name="Xu W."/>
            <person name="Pan J."/>
            <person name="Luo Z.H."/>
            <person name="Li M."/>
        </authorList>
    </citation>
    <scope>NUCLEOTIDE SEQUENCE [LARGE SCALE GENOMIC DNA]</scope>
    <source>
        <strain evidence="12">SpSt-477</strain>
    </source>
</reference>
<protein>
    <recommendedName>
        <fullName evidence="2">Type II secretion system protein H</fullName>
    </recommendedName>
    <alternativeName>
        <fullName evidence="10">General secretion pathway protein H</fullName>
    </alternativeName>
</protein>
<evidence type="ECO:0000256" key="10">
    <source>
        <dbReference type="ARBA" id="ARBA00030775"/>
    </source>
</evidence>
<comment type="subcellular location">
    <subcellularLocation>
        <location evidence="1">Cell inner membrane</location>
        <topology evidence="1">Single-pass membrane protein</topology>
    </subcellularLocation>
</comment>
<dbReference type="InterPro" id="IPR022346">
    <property type="entry name" value="T2SS_GspH"/>
</dbReference>
<dbReference type="GO" id="GO:0015628">
    <property type="term" value="P:protein secretion by the type II secretion system"/>
    <property type="evidence" value="ECO:0007669"/>
    <property type="project" value="InterPro"/>
</dbReference>
<evidence type="ECO:0000256" key="3">
    <source>
        <dbReference type="ARBA" id="ARBA00022475"/>
    </source>
</evidence>
<gene>
    <name evidence="12" type="ORF">ENS29_14030</name>
</gene>
<accession>A0A7C4RTR5</accession>
<keyword evidence="4" id="KW-0488">Methylation</keyword>
<sequence>MHMRRRNSQSGLTLLELVVVLVLLSVATGLIFQRAGGTSDVREAKLFTKELVLLLKKARRAAVNTGGPVTVWISAAERTCSIEDDVRLEVPEFVRIDGKKVRQNEEGIPYIRFDPDGGSSGGELIVLIGQTPVAAMRIDVFTAAIQHVSEDAGGVG</sequence>
<keyword evidence="7" id="KW-1133">Transmembrane helix</keyword>
<evidence type="ECO:0000256" key="8">
    <source>
        <dbReference type="ARBA" id="ARBA00023136"/>
    </source>
</evidence>
<dbReference type="NCBIfam" id="TIGR02532">
    <property type="entry name" value="IV_pilin_GFxxxE"/>
    <property type="match status" value="1"/>
</dbReference>
<organism evidence="12">
    <name type="scientific">Desulfatirhabdium butyrativorans</name>
    <dbReference type="NCBI Taxonomy" id="340467"/>
    <lineage>
        <taxon>Bacteria</taxon>
        <taxon>Pseudomonadati</taxon>
        <taxon>Thermodesulfobacteriota</taxon>
        <taxon>Desulfobacteria</taxon>
        <taxon>Desulfobacterales</taxon>
        <taxon>Desulfatirhabdiaceae</taxon>
        <taxon>Desulfatirhabdium</taxon>
    </lineage>
</organism>
<keyword evidence="5" id="KW-0997">Cell inner membrane</keyword>
<evidence type="ECO:0000256" key="4">
    <source>
        <dbReference type="ARBA" id="ARBA00022481"/>
    </source>
</evidence>
<evidence type="ECO:0000256" key="5">
    <source>
        <dbReference type="ARBA" id="ARBA00022519"/>
    </source>
</evidence>
<keyword evidence="6" id="KW-0812">Transmembrane</keyword>
<dbReference type="PROSITE" id="PS00409">
    <property type="entry name" value="PROKAR_NTER_METHYL"/>
    <property type="match status" value="1"/>
</dbReference>
<evidence type="ECO:0000256" key="9">
    <source>
        <dbReference type="ARBA" id="ARBA00025772"/>
    </source>
</evidence>
<dbReference type="GO" id="GO:0005886">
    <property type="term" value="C:plasma membrane"/>
    <property type="evidence" value="ECO:0007669"/>
    <property type="project" value="UniProtKB-SubCell"/>
</dbReference>
<comment type="caution">
    <text evidence="12">The sequence shown here is derived from an EMBL/GenBank/DDBJ whole genome shotgun (WGS) entry which is preliminary data.</text>
</comment>
<evidence type="ECO:0000256" key="6">
    <source>
        <dbReference type="ARBA" id="ARBA00022692"/>
    </source>
</evidence>
<evidence type="ECO:0000313" key="12">
    <source>
        <dbReference type="EMBL" id="HGU33948.1"/>
    </source>
</evidence>
<evidence type="ECO:0000256" key="1">
    <source>
        <dbReference type="ARBA" id="ARBA00004377"/>
    </source>
</evidence>
<proteinExistence type="inferred from homology"/>
<dbReference type="InterPro" id="IPR012902">
    <property type="entry name" value="N_methyl_site"/>
</dbReference>